<dbReference type="RefSeq" id="WP_397090311.1">
    <property type="nucleotide sequence ID" value="NZ_JBITGY010000015.1"/>
</dbReference>
<name>A0ABW7Z9G3_9ACTN</name>
<protein>
    <submittedName>
        <fullName evidence="1">Uncharacterized protein</fullName>
    </submittedName>
</protein>
<dbReference type="Proteomes" id="UP001612741">
    <property type="component" value="Unassembled WGS sequence"/>
</dbReference>
<proteinExistence type="predicted"/>
<comment type="caution">
    <text evidence="1">The sequence shown here is derived from an EMBL/GenBank/DDBJ whole genome shotgun (WGS) entry which is preliminary data.</text>
</comment>
<accession>A0ABW7Z9G3</accession>
<dbReference type="EMBL" id="JBITGY010000015">
    <property type="protein sequence ID" value="MFI6504542.1"/>
    <property type="molecule type" value="Genomic_DNA"/>
</dbReference>
<evidence type="ECO:0000313" key="2">
    <source>
        <dbReference type="Proteomes" id="UP001612741"/>
    </source>
</evidence>
<reference evidence="1 2" key="1">
    <citation type="submission" date="2024-10" db="EMBL/GenBank/DDBJ databases">
        <title>The Natural Products Discovery Center: Release of the First 8490 Sequenced Strains for Exploring Actinobacteria Biosynthetic Diversity.</title>
        <authorList>
            <person name="Kalkreuter E."/>
            <person name="Kautsar S.A."/>
            <person name="Yang D."/>
            <person name="Bader C.D."/>
            <person name="Teijaro C.N."/>
            <person name="Fluegel L."/>
            <person name="Davis C.M."/>
            <person name="Simpson J.R."/>
            <person name="Lauterbach L."/>
            <person name="Steele A.D."/>
            <person name="Gui C."/>
            <person name="Meng S."/>
            <person name="Li G."/>
            <person name="Viehrig K."/>
            <person name="Ye F."/>
            <person name="Su P."/>
            <person name="Kiefer A.F."/>
            <person name="Nichols A."/>
            <person name="Cepeda A.J."/>
            <person name="Yan W."/>
            <person name="Fan B."/>
            <person name="Jiang Y."/>
            <person name="Adhikari A."/>
            <person name="Zheng C.-J."/>
            <person name="Schuster L."/>
            <person name="Cowan T.M."/>
            <person name="Smanski M.J."/>
            <person name="Chevrette M.G."/>
            <person name="De Carvalho L.P.S."/>
            <person name="Shen B."/>
        </authorList>
    </citation>
    <scope>NUCLEOTIDE SEQUENCE [LARGE SCALE GENOMIC DNA]</scope>
    <source>
        <strain evidence="1 2">NPDC050545</strain>
    </source>
</reference>
<sequence length="315" mass="34148">MITVGLPALDGRQPLEFLAALGLLRVLTQECQIPARLSFSGATACARLHSPLETTEQIAAALAGVVASIDEPAVLPGVSAGFPPPAATGKDPLRWPRTEYRAKAEELRCTDPRAAETWLACMTTDLAVDSQGRGAISPFMAPSGQQNLRTFFEMPLKAVQAHPEHLHEALTRWRRVEGFTGEYLDHRVLRSAADDPRGRPGHEAGVPGATWLATMALPLFRLTGDGATVRSTLWHRITGDHIMLWPLWEPALDLHAVQCLLEHPAFTPVDGQPVVNTAAWTPLGVFGVYGAHRRRIPGRTFDGVLTPIAIATNQP</sequence>
<keyword evidence="2" id="KW-1185">Reference proteome</keyword>
<gene>
    <name evidence="1" type="ORF">ACIBG2_44655</name>
</gene>
<organism evidence="1 2">
    <name type="scientific">Nonomuraea typhae</name>
    <dbReference type="NCBI Taxonomy" id="2603600"/>
    <lineage>
        <taxon>Bacteria</taxon>
        <taxon>Bacillati</taxon>
        <taxon>Actinomycetota</taxon>
        <taxon>Actinomycetes</taxon>
        <taxon>Streptosporangiales</taxon>
        <taxon>Streptosporangiaceae</taxon>
        <taxon>Nonomuraea</taxon>
    </lineage>
</organism>
<evidence type="ECO:0000313" key="1">
    <source>
        <dbReference type="EMBL" id="MFI6504542.1"/>
    </source>
</evidence>